<comment type="caution">
    <text evidence="2">The sequence shown here is derived from an EMBL/GenBank/DDBJ whole genome shotgun (WGS) entry which is preliminary data.</text>
</comment>
<evidence type="ECO:0000313" key="3">
    <source>
        <dbReference type="Proteomes" id="UP000322873"/>
    </source>
</evidence>
<feature type="compositionally biased region" description="Basic and acidic residues" evidence="1">
    <location>
        <begin position="105"/>
        <end position="125"/>
    </location>
</feature>
<keyword evidence="3" id="KW-1185">Reference proteome</keyword>
<sequence>MKSNSAFELVNTWKLVCVAVAPAAIHDAEIMEISSNLLSPPLHLPFYPWPHSIVLLYKHYIINWDQPWTNHSLPLYLHPYSTDKTLPQSTTPPTILKGNKKTKKKEPTKNKEIPLKTENEVKTTR</sequence>
<accession>A0A5M9JG36</accession>
<dbReference type="EMBL" id="VICG01000010">
    <property type="protein sequence ID" value="KAA8568261.1"/>
    <property type="molecule type" value="Genomic_DNA"/>
</dbReference>
<name>A0A5M9JG36_MONFR</name>
<evidence type="ECO:0000313" key="2">
    <source>
        <dbReference type="EMBL" id="KAA8568261.1"/>
    </source>
</evidence>
<proteinExistence type="predicted"/>
<protein>
    <submittedName>
        <fullName evidence="2">Uncharacterized protein</fullName>
    </submittedName>
</protein>
<organism evidence="2 3">
    <name type="scientific">Monilinia fructicola</name>
    <name type="common">Brown rot fungus</name>
    <name type="synonym">Ciboria fructicola</name>
    <dbReference type="NCBI Taxonomy" id="38448"/>
    <lineage>
        <taxon>Eukaryota</taxon>
        <taxon>Fungi</taxon>
        <taxon>Dikarya</taxon>
        <taxon>Ascomycota</taxon>
        <taxon>Pezizomycotina</taxon>
        <taxon>Leotiomycetes</taxon>
        <taxon>Helotiales</taxon>
        <taxon>Sclerotiniaceae</taxon>
        <taxon>Monilinia</taxon>
    </lineage>
</organism>
<reference evidence="2 3" key="1">
    <citation type="submission" date="2019-06" db="EMBL/GenBank/DDBJ databases">
        <title>Genome Sequence of the Brown Rot Fungal Pathogen Monilinia fructicola.</title>
        <authorList>
            <person name="De Miccolis Angelini R.M."/>
            <person name="Landi L."/>
            <person name="Abate D."/>
            <person name="Pollastro S."/>
            <person name="Romanazzi G."/>
            <person name="Faretra F."/>
        </authorList>
    </citation>
    <scope>NUCLEOTIDE SEQUENCE [LARGE SCALE GENOMIC DNA]</scope>
    <source>
        <strain evidence="2 3">Mfrc123</strain>
    </source>
</reference>
<gene>
    <name evidence="2" type="ORF">EYC84_008640</name>
</gene>
<feature type="compositionally biased region" description="Polar residues" evidence="1">
    <location>
        <begin position="83"/>
        <end position="93"/>
    </location>
</feature>
<dbReference type="Proteomes" id="UP000322873">
    <property type="component" value="Unassembled WGS sequence"/>
</dbReference>
<dbReference type="AlphaFoldDB" id="A0A5M9JG36"/>
<evidence type="ECO:0000256" key="1">
    <source>
        <dbReference type="SAM" id="MobiDB-lite"/>
    </source>
</evidence>
<feature type="region of interest" description="Disordered" evidence="1">
    <location>
        <begin position="83"/>
        <end position="125"/>
    </location>
</feature>